<comment type="pathway">
    <text evidence="6">tRNA modification; N(7)-methylguanine-tRNA biosynthesis.</text>
</comment>
<comment type="function">
    <text evidence="6">Required for the formation of N(7)-methylguanine at position 46 (m7G46) in tRNA. In the complex, it is required to stabilize and induce conformational changes of the catalytic subunit.</text>
</comment>
<keyword evidence="2 6" id="KW-0853">WD repeat</keyword>
<evidence type="ECO:0000313" key="8">
    <source>
        <dbReference type="EMBL" id="OQE24371.1"/>
    </source>
</evidence>
<evidence type="ECO:0000256" key="6">
    <source>
        <dbReference type="HAMAP-Rule" id="MF_03056"/>
    </source>
</evidence>
<protein>
    <submittedName>
        <fullName evidence="8">Uncharacterized protein</fullName>
    </submittedName>
</protein>
<evidence type="ECO:0000256" key="2">
    <source>
        <dbReference type="ARBA" id="ARBA00022574"/>
    </source>
</evidence>
<organism evidence="8 9">
    <name type="scientific">Penicillium steckii</name>
    <dbReference type="NCBI Taxonomy" id="303698"/>
    <lineage>
        <taxon>Eukaryota</taxon>
        <taxon>Fungi</taxon>
        <taxon>Dikarya</taxon>
        <taxon>Ascomycota</taxon>
        <taxon>Pezizomycotina</taxon>
        <taxon>Eurotiomycetes</taxon>
        <taxon>Eurotiomycetidae</taxon>
        <taxon>Eurotiales</taxon>
        <taxon>Aspergillaceae</taxon>
        <taxon>Penicillium</taxon>
    </lineage>
</organism>
<accession>A0A1V6TDU5</accession>
<dbReference type="Gene3D" id="2.130.10.10">
    <property type="entry name" value="YVTN repeat-like/Quinoprotein amine dehydrogenase"/>
    <property type="match status" value="2"/>
</dbReference>
<dbReference type="Proteomes" id="UP000191285">
    <property type="component" value="Unassembled WGS sequence"/>
</dbReference>
<evidence type="ECO:0000256" key="7">
    <source>
        <dbReference type="SAM" id="MobiDB-lite"/>
    </source>
</evidence>
<comment type="subcellular location">
    <subcellularLocation>
        <location evidence="1 6">Nucleus</location>
    </subcellularLocation>
</comment>
<dbReference type="EMBL" id="MLKD01000007">
    <property type="protein sequence ID" value="OQE24371.1"/>
    <property type="molecule type" value="Genomic_DNA"/>
</dbReference>
<dbReference type="GO" id="GO:0005634">
    <property type="term" value="C:nucleus"/>
    <property type="evidence" value="ECO:0007669"/>
    <property type="project" value="UniProtKB-SubCell"/>
</dbReference>
<dbReference type="SUPFAM" id="SSF50978">
    <property type="entry name" value="WD40 repeat-like"/>
    <property type="match status" value="1"/>
</dbReference>
<evidence type="ECO:0000256" key="4">
    <source>
        <dbReference type="ARBA" id="ARBA00022737"/>
    </source>
</evidence>
<sequence>MASFQHPLQCLQYAQQQSVTSAGILVASSGRSIYSYAVDNGKCLDVWPKNIQSNAEHAVDEQAPPEKKIKLSPGSDGQDEQSKGKSSSKKAPGKQSPEWTNIPILLTSFDGKHVIALTAEDKTIRVFSLSQEGQLEELSSRTMPKRPSALALTPDGQTILCGDKFGDAYSLPLFPGEYVRRVEDSRATKIAATNRTVHSQRNLHSLEQQRIHAEKTAEKAAKGEDSVDNTARDFEHQLILGHVSLLTDLISVSLPTGGSNRSYILTADRDEHIRVSRGVPQSHVIEKYCLGHTAFINKLCVPSWAPQYLISGGGDNFLLLWKWSEGQPLQKVSLEGVTQTPEVNVRGIWAVSAEQSTGAPAQAILVGLEGSSTLLSYTMEGDALKQQESIQLSGNILDVTGVDSHGAIIVSVDNVREPGSSEIWKSSPSTPQILLESFQATTKEGSLKWNPTTDDVFVTAINAAGTSPIPTDADDKQKKTLDGALYSMSVLRKRQHED</sequence>
<dbReference type="STRING" id="303698.A0A1V6TDU5"/>
<evidence type="ECO:0000256" key="3">
    <source>
        <dbReference type="ARBA" id="ARBA00022694"/>
    </source>
</evidence>
<dbReference type="HAMAP" id="MF_03056">
    <property type="entry name" value="TRM82"/>
    <property type="match status" value="1"/>
</dbReference>
<proteinExistence type="inferred from homology"/>
<dbReference type="GO" id="GO:0043527">
    <property type="term" value="C:tRNA methyltransferase complex"/>
    <property type="evidence" value="ECO:0007669"/>
    <property type="project" value="TreeGrafter"/>
</dbReference>
<dbReference type="InterPro" id="IPR015943">
    <property type="entry name" value="WD40/YVTN_repeat-like_dom_sf"/>
</dbReference>
<dbReference type="GO" id="GO:0005829">
    <property type="term" value="C:cytosol"/>
    <property type="evidence" value="ECO:0007669"/>
    <property type="project" value="TreeGrafter"/>
</dbReference>
<feature type="compositionally biased region" description="Basic and acidic residues" evidence="7">
    <location>
        <begin position="57"/>
        <end position="69"/>
    </location>
</feature>
<dbReference type="AlphaFoldDB" id="A0A1V6TDU5"/>
<dbReference type="OrthoDB" id="339900at2759"/>
<dbReference type="InterPro" id="IPR028884">
    <property type="entry name" value="Trm82"/>
</dbReference>
<evidence type="ECO:0000313" key="9">
    <source>
        <dbReference type="Proteomes" id="UP000191285"/>
    </source>
</evidence>
<keyword evidence="5 6" id="KW-0539">Nucleus</keyword>
<name>A0A1V6TDU5_9EURO</name>
<dbReference type="UniPathway" id="UPA00989"/>
<reference evidence="9" key="1">
    <citation type="journal article" date="2017" name="Nat. Microbiol.">
        <title>Global analysis of biosynthetic gene clusters reveals vast potential of secondary metabolite production in Penicillium species.</title>
        <authorList>
            <person name="Nielsen J.C."/>
            <person name="Grijseels S."/>
            <person name="Prigent S."/>
            <person name="Ji B."/>
            <person name="Dainat J."/>
            <person name="Nielsen K.F."/>
            <person name="Frisvad J.C."/>
            <person name="Workman M."/>
            <person name="Nielsen J."/>
        </authorList>
    </citation>
    <scope>NUCLEOTIDE SEQUENCE [LARGE SCALE GENOMIC DNA]</scope>
    <source>
        <strain evidence="9">IBT 24891</strain>
    </source>
</reference>
<dbReference type="GO" id="GO:0106004">
    <property type="term" value="P:tRNA (guanine-N7)-methylation"/>
    <property type="evidence" value="ECO:0007669"/>
    <property type="project" value="UniProtKB-UniRule"/>
</dbReference>
<comment type="similarity">
    <text evidence="6">Belongs to the WD repeat TRM82 family.</text>
</comment>
<evidence type="ECO:0000256" key="5">
    <source>
        <dbReference type="ARBA" id="ARBA00023242"/>
    </source>
</evidence>
<keyword evidence="9" id="KW-1185">Reference proteome</keyword>
<feature type="region of interest" description="Disordered" evidence="7">
    <location>
        <begin position="55"/>
        <end position="98"/>
    </location>
</feature>
<dbReference type="InterPro" id="IPR036322">
    <property type="entry name" value="WD40_repeat_dom_sf"/>
</dbReference>
<evidence type="ECO:0000256" key="1">
    <source>
        <dbReference type="ARBA" id="ARBA00004123"/>
    </source>
</evidence>
<keyword evidence="3 6" id="KW-0819">tRNA processing</keyword>
<dbReference type="PANTHER" id="PTHR16288:SF0">
    <property type="entry name" value="TRNA (GUANINE-N(7)-)-METHYLTRANSFERASE NON-CATALYTIC SUBUNIT WDR4"/>
    <property type="match status" value="1"/>
</dbReference>
<comment type="caution">
    <text evidence="8">The sequence shown here is derived from an EMBL/GenBank/DDBJ whole genome shotgun (WGS) entry which is preliminary data.</text>
</comment>
<dbReference type="PANTHER" id="PTHR16288">
    <property type="entry name" value="WD40 REPEAT PROTEIN 4"/>
    <property type="match status" value="1"/>
</dbReference>
<keyword evidence="4 6" id="KW-0677">Repeat</keyword>
<gene>
    <name evidence="8" type="ORF">PENSTE_c007G04003</name>
</gene>